<dbReference type="NCBIfam" id="TIGR04040">
    <property type="entry name" value="glycyl_YjjI"/>
    <property type="match status" value="1"/>
</dbReference>
<sequence>MSQQSSAVPLSTLTKQQQRFSDIISDMSLSPKQKSSYLALEAEASLPYVEVSDEVKSALDEGVLCDMFEGHAPFKPRYVLPDYSKYLYQGSEYLELSAATNFDEALNMLTIIYHHVPSVTSIPVYLGQLDDVLMPFVGDLTDEQIYQKLKLFWIMLDRTLPDAFMHVNIGPADNIVCRTILRVDAELKQIAPNLTFMYDPAITPDDLLRQATSNICECSKPHIANYPLHAKAYGDKKFGIVSCYNSLPLAGGSNTLVRMNLKEVALKSVDRVDFLNQVLPAYSRIMVELMDARCTFLHEDSHFFEGFLAKEGLIEESRFAPMFGIYGMAEAVNILLDKEAKQGAYGLDDESNQLGHRISEKLAEIVEMSDVKYGLDGKALLHAQGGISLDKEVTPGVRIPYGTEPDPVSYVRATAGHHKFYTSGISDILTIDETVKSNPEAMFNLCKGAIQAGYREFTANVASNDLVRVTGYMVKLSDIAKFDDEGSRTNTTFLGAEAAKNTGILERKPRVASLEVSPVYE</sequence>
<evidence type="ECO:0000313" key="1">
    <source>
        <dbReference type="EMBL" id="MFA0567832.1"/>
    </source>
</evidence>
<accession>A0ABV4N987</accession>
<dbReference type="SUPFAM" id="SSF51998">
    <property type="entry name" value="PFL-like glycyl radical enzymes"/>
    <property type="match status" value="1"/>
</dbReference>
<proteinExistence type="predicted"/>
<comment type="caution">
    <text evidence="1">The sequence shown here is derived from an EMBL/GenBank/DDBJ whole genome shotgun (WGS) entry which is preliminary data.</text>
</comment>
<dbReference type="Proteomes" id="UP001570417">
    <property type="component" value="Unassembled WGS sequence"/>
</dbReference>
<reference evidence="1 2" key="1">
    <citation type="journal article" date="2024" name="ISME J.">
        <title>Tailless and filamentous prophages are predominant in marine Vibrio.</title>
        <authorList>
            <person name="Steensen K."/>
            <person name="Seneca J."/>
            <person name="Bartlau N."/>
            <person name="Yu X.A."/>
            <person name="Hussain F.A."/>
            <person name="Polz M.F."/>
        </authorList>
    </citation>
    <scope>NUCLEOTIDE SEQUENCE [LARGE SCALE GENOMIC DNA]</scope>
    <source>
        <strain evidence="1 2">10N.222.51.A1</strain>
    </source>
</reference>
<dbReference type="Gene3D" id="3.20.70.20">
    <property type="match status" value="1"/>
</dbReference>
<dbReference type="Pfam" id="PF11230">
    <property type="entry name" value="YjjI-like"/>
    <property type="match status" value="1"/>
</dbReference>
<name>A0ABV4N987_9VIBR</name>
<dbReference type="RefSeq" id="WP_372265354.1">
    <property type="nucleotide sequence ID" value="NZ_JBFRUW010000016.1"/>
</dbReference>
<keyword evidence="2" id="KW-1185">Reference proteome</keyword>
<evidence type="ECO:0000313" key="2">
    <source>
        <dbReference type="Proteomes" id="UP001570417"/>
    </source>
</evidence>
<dbReference type="EMBL" id="JBFRUW010000016">
    <property type="protein sequence ID" value="MFA0567832.1"/>
    <property type="molecule type" value="Genomic_DNA"/>
</dbReference>
<gene>
    <name evidence="1" type="ORF">AB4566_06060</name>
</gene>
<organism evidence="1 2">
    <name type="scientific">Vibrio gallaecicus</name>
    <dbReference type="NCBI Taxonomy" id="552386"/>
    <lineage>
        <taxon>Bacteria</taxon>
        <taxon>Pseudomonadati</taxon>
        <taxon>Pseudomonadota</taxon>
        <taxon>Gammaproteobacteria</taxon>
        <taxon>Vibrionales</taxon>
        <taxon>Vibrionaceae</taxon>
        <taxon>Vibrio</taxon>
    </lineage>
</organism>
<protein>
    <submittedName>
        <fullName evidence="1">YjjI family glycine radical enzyme</fullName>
    </submittedName>
</protein>
<dbReference type="InterPro" id="IPR016905">
    <property type="entry name" value="Glycyl_radical_YjjI-like"/>
</dbReference>
<dbReference type="PIRSF" id="PIRSF028991">
    <property type="entry name" value="Glycl_rad_HI0521_prd"/>
    <property type="match status" value="1"/>
</dbReference>